<dbReference type="AlphaFoldDB" id="A0A0S4UCW9"/>
<dbReference type="InterPro" id="IPR009758">
    <property type="entry name" value="DUF1326"/>
</dbReference>
<dbReference type="Pfam" id="PF07040">
    <property type="entry name" value="DUF1326"/>
    <property type="match status" value="1"/>
</dbReference>
<reference evidence="1" key="1">
    <citation type="submission" date="2015-10" db="EMBL/GenBank/DDBJ databases">
        <authorList>
            <person name="Gilbert D.G."/>
        </authorList>
    </citation>
    <scope>NUCLEOTIDE SEQUENCE</scope>
    <source>
        <strain evidence="1">Phyl III-seqv23</strain>
    </source>
</reference>
<name>A0A0S4UCW9_RALSL</name>
<accession>A0A0S4UCW9</accession>
<organism evidence="1">
    <name type="scientific">Ralstonia solanacearum</name>
    <name type="common">Pseudomonas solanacearum</name>
    <dbReference type="NCBI Taxonomy" id="305"/>
    <lineage>
        <taxon>Bacteria</taxon>
        <taxon>Pseudomonadati</taxon>
        <taxon>Pseudomonadota</taxon>
        <taxon>Betaproteobacteria</taxon>
        <taxon>Burkholderiales</taxon>
        <taxon>Burkholderiaceae</taxon>
        <taxon>Ralstonia</taxon>
        <taxon>Ralstonia solanacearum species complex</taxon>
    </lineage>
</organism>
<proteinExistence type="predicted"/>
<dbReference type="EMBL" id="LN899821">
    <property type="protein sequence ID" value="CUV20042.1"/>
    <property type="molecule type" value="Genomic_DNA"/>
</dbReference>
<protein>
    <recommendedName>
        <fullName evidence="2">DUF1326 domain-containing protein</fullName>
    </recommendedName>
</protein>
<sequence length="204" mass="21761">MEETMSYQLEGRLLEVCNCRVLCPCWIGEDPDFGTCDTIVAWHMDQGTIDDVDVAGTTIAAVAHVPGNILEGNWTAAIYINDTASDAQEKALLKVYTGEAGGPIADLVKLIGKVVSVERAPITFDIVGAKGTLKIGTDYHAELEPYVGPSGAQTTLSDTVFSTVPGAPVFVGKAPVYRSKNATIGIDVNLKNHNALQSTFRFEA</sequence>
<evidence type="ECO:0000313" key="1">
    <source>
        <dbReference type="EMBL" id="CUV20042.1"/>
    </source>
</evidence>
<evidence type="ECO:0008006" key="2">
    <source>
        <dbReference type="Google" id="ProtNLM"/>
    </source>
</evidence>
<gene>
    <name evidence="1" type="ORF">PSS4_v1_1310011</name>
</gene>